<evidence type="ECO:0000256" key="1">
    <source>
        <dbReference type="SAM" id="MobiDB-lite"/>
    </source>
</evidence>
<dbReference type="InterPro" id="IPR003615">
    <property type="entry name" value="HNH_nuc"/>
</dbReference>
<dbReference type="RefSeq" id="WP_143417512.1">
    <property type="nucleotide sequence ID" value="NZ_VJXR01000010.1"/>
</dbReference>
<dbReference type="AlphaFoldDB" id="A0A552WU49"/>
<evidence type="ECO:0000313" key="4">
    <source>
        <dbReference type="Proteomes" id="UP000318693"/>
    </source>
</evidence>
<proteinExistence type="predicted"/>
<sequence length="259" mass="28235">MSKNFGIEFPERPLMGTLSDLLGIPHFTTSRGSTVRTDFLRAVALALGVQEASLSGVVKDDVLALVVEAATERPMDPELVSPGGTVTNKALQAIIDGVTEHGVPGRLAGSQRPEMEVGETTDGFDPVGLSDERDRRLAEVAVREGQDHFRTRLMEAYGARCAVSGYDAAEVLEAAHIYPYKGPATNVVTNGLLLRSDLHRLFDRGAIAIDEATWRVLVKPHMLVTEYAWLVGKSLRLPRERASRPSTAALREHRNWAGL</sequence>
<accession>A0A552WU49</accession>
<organism evidence="3 4">
    <name type="scientific">Georgenia yuyongxinii</name>
    <dbReference type="NCBI Taxonomy" id="2589797"/>
    <lineage>
        <taxon>Bacteria</taxon>
        <taxon>Bacillati</taxon>
        <taxon>Actinomycetota</taxon>
        <taxon>Actinomycetes</taxon>
        <taxon>Micrococcales</taxon>
        <taxon>Bogoriellaceae</taxon>
        <taxon>Georgenia</taxon>
    </lineage>
</organism>
<dbReference type="EMBL" id="VJXR01000010">
    <property type="protein sequence ID" value="TRW46368.1"/>
    <property type="molecule type" value="Genomic_DNA"/>
</dbReference>
<reference evidence="3 4" key="1">
    <citation type="submission" date="2019-07" db="EMBL/GenBank/DDBJ databases">
        <title>Georgenia wutianyii sp. nov. and Georgenia *** sp. nov. isolated from plateau pika (Ochotona curzoniae) in the Qinghai-Tibet plateau of China.</title>
        <authorList>
            <person name="Tian Z."/>
        </authorList>
    </citation>
    <scope>NUCLEOTIDE SEQUENCE [LARGE SCALE GENOMIC DNA]</scope>
    <source>
        <strain evidence="3 4">Z446</strain>
    </source>
</reference>
<protein>
    <recommendedName>
        <fullName evidence="2">HNH nuclease domain-containing protein</fullName>
    </recommendedName>
</protein>
<evidence type="ECO:0000313" key="3">
    <source>
        <dbReference type="EMBL" id="TRW46368.1"/>
    </source>
</evidence>
<dbReference type="Pfam" id="PF13391">
    <property type="entry name" value="HNH_2"/>
    <property type="match status" value="1"/>
</dbReference>
<gene>
    <name evidence="3" type="ORF">FJ693_05430</name>
</gene>
<dbReference type="Proteomes" id="UP000318693">
    <property type="component" value="Unassembled WGS sequence"/>
</dbReference>
<evidence type="ECO:0000259" key="2">
    <source>
        <dbReference type="Pfam" id="PF13391"/>
    </source>
</evidence>
<feature type="region of interest" description="Disordered" evidence="1">
    <location>
        <begin position="107"/>
        <end position="129"/>
    </location>
</feature>
<keyword evidence="4" id="KW-1185">Reference proteome</keyword>
<comment type="caution">
    <text evidence="3">The sequence shown here is derived from an EMBL/GenBank/DDBJ whole genome shotgun (WGS) entry which is preliminary data.</text>
</comment>
<feature type="domain" description="HNH nuclease" evidence="2">
    <location>
        <begin position="161"/>
        <end position="210"/>
    </location>
</feature>
<name>A0A552WU49_9MICO</name>